<evidence type="ECO:0000313" key="5">
    <source>
        <dbReference type="EMBL" id="MFC3193823.1"/>
    </source>
</evidence>
<comment type="caution">
    <text evidence="5">The sequence shown here is derived from an EMBL/GenBank/DDBJ whole genome shotgun (WGS) entry which is preliminary data.</text>
</comment>
<feature type="domain" description="PPIase cyclophilin-type" evidence="4">
    <location>
        <begin position="54"/>
        <end position="249"/>
    </location>
</feature>
<reference evidence="6" key="1">
    <citation type="journal article" date="2019" name="Int. J. Syst. Evol. Microbiol.">
        <title>The Global Catalogue of Microorganisms (GCM) 10K type strain sequencing project: providing services to taxonomists for standard genome sequencing and annotation.</title>
        <authorList>
            <consortium name="The Broad Institute Genomics Platform"/>
            <consortium name="The Broad Institute Genome Sequencing Center for Infectious Disease"/>
            <person name="Wu L."/>
            <person name="Ma J."/>
        </authorList>
    </citation>
    <scope>NUCLEOTIDE SEQUENCE [LARGE SCALE GENOMIC DNA]</scope>
    <source>
        <strain evidence="6">KCTC 42953</strain>
    </source>
</reference>
<dbReference type="EC" id="5.2.1.8" evidence="1"/>
<dbReference type="InterPro" id="IPR002130">
    <property type="entry name" value="Cyclophilin-type_PPIase_dom"/>
</dbReference>
<dbReference type="SUPFAM" id="SSF50891">
    <property type="entry name" value="Cyclophilin-like"/>
    <property type="match status" value="1"/>
</dbReference>
<evidence type="ECO:0000259" key="4">
    <source>
        <dbReference type="PROSITE" id="PS50072"/>
    </source>
</evidence>
<dbReference type="GO" id="GO:0003755">
    <property type="term" value="F:peptidyl-prolyl cis-trans isomerase activity"/>
    <property type="evidence" value="ECO:0007669"/>
    <property type="project" value="UniProtKB-EC"/>
</dbReference>
<keyword evidence="3 5" id="KW-0413">Isomerase</keyword>
<keyword evidence="2" id="KW-0697">Rotamase</keyword>
<protein>
    <recommendedName>
        <fullName evidence="1">peptidylprolyl isomerase</fullName>
        <ecNumber evidence="1">5.2.1.8</ecNumber>
    </recommendedName>
</protein>
<dbReference type="Proteomes" id="UP001595533">
    <property type="component" value="Unassembled WGS sequence"/>
</dbReference>
<dbReference type="EMBL" id="JBHRTS010000003">
    <property type="protein sequence ID" value="MFC3193823.1"/>
    <property type="molecule type" value="Genomic_DNA"/>
</dbReference>
<evidence type="ECO:0000256" key="1">
    <source>
        <dbReference type="ARBA" id="ARBA00013194"/>
    </source>
</evidence>
<evidence type="ECO:0000256" key="3">
    <source>
        <dbReference type="ARBA" id="ARBA00023235"/>
    </source>
</evidence>
<evidence type="ECO:0000313" key="6">
    <source>
        <dbReference type="Proteomes" id="UP001595533"/>
    </source>
</evidence>
<name>A0ABV7JC78_9GAMM</name>
<accession>A0ABV7JC78</accession>
<gene>
    <name evidence="5" type="ORF">ACFODZ_06185</name>
</gene>
<dbReference type="Pfam" id="PF00160">
    <property type="entry name" value="Pro_isomerase"/>
    <property type="match status" value="1"/>
</dbReference>
<dbReference type="PANTHER" id="PTHR45625">
    <property type="entry name" value="PEPTIDYL-PROLYL CIS-TRANS ISOMERASE-RELATED"/>
    <property type="match status" value="1"/>
</dbReference>
<dbReference type="Gene3D" id="2.40.100.10">
    <property type="entry name" value="Cyclophilin-like"/>
    <property type="match status" value="1"/>
</dbReference>
<dbReference type="InterPro" id="IPR044666">
    <property type="entry name" value="Cyclophilin_A-like"/>
</dbReference>
<dbReference type="InterPro" id="IPR029000">
    <property type="entry name" value="Cyclophilin-like_dom_sf"/>
</dbReference>
<evidence type="ECO:0000256" key="2">
    <source>
        <dbReference type="ARBA" id="ARBA00023110"/>
    </source>
</evidence>
<proteinExistence type="predicted"/>
<dbReference type="RefSeq" id="WP_077411381.1">
    <property type="nucleotide sequence ID" value="NZ_JBHRTS010000003.1"/>
</dbReference>
<sequence>MNIVLFLIALLLLSACQPGPGKPDFDNKPASSLTPADVMAAATADDWRSLDPENMVVLTLDSGQVIIELFPEMAPGHVINTRHLIRAGVFDDTQFYRVLDGFVAQGGLLYESEDEVPELQQGSYQIEAELTRRQPLPDRYLAFDQSDGYASETGFLDSAAIGRDLNTGESWLLHCYGALGMGRTDDLNSGGVALYVVNGPAQRYLDRNTTVFGRVVDGMAHIQGLKRTADLSGSVELESANTIRKVVVAADLPDHDKLEIQVLDSASESFAELLNTRKNRTGSWFVHQHDYMDACGVPVPVRIKPE</sequence>
<dbReference type="PROSITE" id="PS50072">
    <property type="entry name" value="CSA_PPIASE_2"/>
    <property type="match status" value="1"/>
</dbReference>
<organism evidence="5 6">
    <name type="scientific">Marinicella sediminis</name>
    <dbReference type="NCBI Taxonomy" id="1792834"/>
    <lineage>
        <taxon>Bacteria</taxon>
        <taxon>Pseudomonadati</taxon>
        <taxon>Pseudomonadota</taxon>
        <taxon>Gammaproteobacteria</taxon>
        <taxon>Lysobacterales</taxon>
        <taxon>Marinicellaceae</taxon>
        <taxon>Marinicella</taxon>
    </lineage>
</organism>
<dbReference type="PANTHER" id="PTHR45625:SF4">
    <property type="entry name" value="PEPTIDYLPROLYL ISOMERASE DOMAIN AND WD REPEAT-CONTAINING PROTEIN 1"/>
    <property type="match status" value="1"/>
</dbReference>
<keyword evidence="6" id="KW-1185">Reference proteome</keyword>